<comment type="caution">
    <text evidence="2">The sequence shown here is derived from an EMBL/GenBank/DDBJ whole genome shotgun (WGS) entry which is preliminary data.</text>
</comment>
<gene>
    <name evidence="2" type="ORF">FGS76_17160</name>
</gene>
<evidence type="ECO:0000313" key="3">
    <source>
        <dbReference type="Proteomes" id="UP000739180"/>
    </source>
</evidence>
<feature type="chain" id="PRO_5047389627" evidence="1">
    <location>
        <begin position="31"/>
        <end position="161"/>
    </location>
</feature>
<reference evidence="2 3" key="1">
    <citation type="submission" date="2019-05" db="EMBL/GenBank/DDBJ databases">
        <title>Genome of Alcanivorax gelatiniphagus, an oil degrading marine bacteria.</title>
        <authorList>
            <person name="Kwon K.K."/>
        </authorList>
    </citation>
    <scope>NUCLEOTIDE SEQUENCE [LARGE SCALE GENOMIC DNA]</scope>
    <source>
        <strain evidence="2 3">MEBiC 08158</strain>
    </source>
</reference>
<proteinExistence type="predicted"/>
<dbReference type="EMBL" id="VCQT01000045">
    <property type="protein sequence ID" value="TMW11028.1"/>
    <property type="molecule type" value="Genomic_DNA"/>
</dbReference>
<dbReference type="RefSeq" id="WP_138773864.1">
    <property type="nucleotide sequence ID" value="NZ_JBHSSX010000021.1"/>
</dbReference>
<name>A0ABY2XH63_9GAMM</name>
<dbReference type="Proteomes" id="UP000739180">
    <property type="component" value="Unassembled WGS sequence"/>
</dbReference>
<evidence type="ECO:0000256" key="1">
    <source>
        <dbReference type="SAM" id="SignalP"/>
    </source>
</evidence>
<accession>A0ABY2XH63</accession>
<organism evidence="2 3">
    <name type="scientific">Alloalcanivorax gelatiniphagus</name>
    <dbReference type="NCBI Taxonomy" id="1194167"/>
    <lineage>
        <taxon>Bacteria</taxon>
        <taxon>Pseudomonadati</taxon>
        <taxon>Pseudomonadota</taxon>
        <taxon>Gammaproteobacteria</taxon>
        <taxon>Oceanospirillales</taxon>
        <taxon>Alcanivoracaceae</taxon>
        <taxon>Alloalcanivorax</taxon>
    </lineage>
</organism>
<keyword evidence="1" id="KW-0732">Signal</keyword>
<feature type="signal peptide" evidence="1">
    <location>
        <begin position="1"/>
        <end position="30"/>
    </location>
</feature>
<sequence>MGRIKRAGLRFIVLCGVLGFSQMVMPYAKAADSANLRYIKELKRQYGGMLDYQDPYAEKAVRSFNIDCRSEDGRYLPLENVLLAKVASLHEEKTWLRSRILSRGGEVRIYDDLIREGEGSVYSVLAFEINKWGDLVPHNSKVAAVMNSCYGSYGPIWILGD</sequence>
<keyword evidence="3" id="KW-1185">Reference proteome</keyword>
<evidence type="ECO:0000313" key="2">
    <source>
        <dbReference type="EMBL" id="TMW11028.1"/>
    </source>
</evidence>
<protein>
    <submittedName>
        <fullName evidence="2">Uncharacterized protein</fullName>
    </submittedName>
</protein>